<feature type="domain" description="N-acetyltransferase" evidence="14">
    <location>
        <begin position="149"/>
        <end position="199"/>
    </location>
</feature>
<comment type="similarity">
    <text evidence="4">Belongs to the acetyltransferase family. AANAT subfamily.</text>
</comment>
<comment type="catalytic activity">
    <reaction evidence="8">
        <text>serotonin + (5Z,8Z,11Z,14Z)-eicosatetraenoyl-CoA = N-[(5Z,8Z,11Z,14Z)-eicosatetraenoyl]-serotonin + CoA + H(+)</text>
        <dbReference type="Rhea" id="RHEA:51396"/>
        <dbReference type="ChEBI" id="CHEBI:15378"/>
        <dbReference type="ChEBI" id="CHEBI:57287"/>
        <dbReference type="ChEBI" id="CHEBI:57368"/>
        <dbReference type="ChEBI" id="CHEBI:132255"/>
        <dbReference type="ChEBI" id="CHEBI:350546"/>
    </reaction>
    <physiologicalReaction direction="left-to-right" evidence="8">
        <dbReference type="Rhea" id="RHEA:51397"/>
    </physiologicalReaction>
</comment>
<evidence type="ECO:0000256" key="12">
    <source>
        <dbReference type="ARBA" id="ARBA00052335"/>
    </source>
</evidence>
<dbReference type="InterPro" id="IPR016181">
    <property type="entry name" value="Acyl_CoA_acyltransferase"/>
</dbReference>
<comment type="catalytic activity">
    <reaction evidence="10">
        <text>serotonin + (9Z)-octadecenoyl-CoA = N-(9Z-octadecenoyl)-serotonin + CoA + H(+)</text>
        <dbReference type="Rhea" id="RHEA:51392"/>
        <dbReference type="ChEBI" id="CHEBI:15378"/>
        <dbReference type="ChEBI" id="CHEBI:57287"/>
        <dbReference type="ChEBI" id="CHEBI:57387"/>
        <dbReference type="ChEBI" id="CHEBI:134064"/>
        <dbReference type="ChEBI" id="CHEBI:350546"/>
    </reaction>
    <physiologicalReaction direction="left-to-right" evidence="10">
        <dbReference type="Rhea" id="RHEA:51393"/>
    </physiologicalReaction>
</comment>
<keyword evidence="2" id="KW-0012">Acyltransferase</keyword>
<comment type="pathway">
    <text evidence="3">Aromatic compound metabolism; melatonin biosynthesis; melatonin from serotonin: step 1/2.</text>
</comment>
<evidence type="ECO:0000256" key="8">
    <source>
        <dbReference type="ARBA" id="ARBA00051284"/>
    </source>
</evidence>
<evidence type="ECO:0000256" key="1">
    <source>
        <dbReference type="ARBA" id="ARBA00022679"/>
    </source>
</evidence>
<dbReference type="Pfam" id="PF00583">
    <property type="entry name" value="Acetyltransf_1"/>
    <property type="match status" value="1"/>
</dbReference>
<comment type="catalytic activity">
    <reaction evidence="11">
        <text>serotonin + hexadecanoyl-CoA = N-hexadecanoyl-serotonin + CoA + H(+)</text>
        <dbReference type="Rhea" id="RHEA:51384"/>
        <dbReference type="ChEBI" id="CHEBI:15378"/>
        <dbReference type="ChEBI" id="CHEBI:57287"/>
        <dbReference type="ChEBI" id="CHEBI:57379"/>
        <dbReference type="ChEBI" id="CHEBI:134059"/>
        <dbReference type="ChEBI" id="CHEBI:350546"/>
    </reaction>
    <physiologicalReaction direction="left-to-right" evidence="11">
        <dbReference type="Rhea" id="RHEA:51385"/>
    </physiologicalReaction>
</comment>
<dbReference type="EMBL" id="JAHXZJ010001864">
    <property type="protein sequence ID" value="KAH0548866.1"/>
    <property type="molecule type" value="Genomic_DNA"/>
</dbReference>
<dbReference type="PANTHER" id="PTHR20905">
    <property type="entry name" value="N-ACETYLTRANSFERASE-RELATED"/>
    <property type="match status" value="1"/>
</dbReference>
<evidence type="ECO:0000313" key="15">
    <source>
        <dbReference type="EMBL" id="KAH0548866.1"/>
    </source>
</evidence>
<evidence type="ECO:0000256" key="11">
    <source>
        <dbReference type="ARBA" id="ARBA00052178"/>
    </source>
</evidence>
<accession>A0AAV7I993</accession>
<evidence type="ECO:0000259" key="14">
    <source>
        <dbReference type="Pfam" id="PF00583"/>
    </source>
</evidence>
<dbReference type="EC" id="2.3.1.87" evidence="5"/>
<dbReference type="AlphaFoldDB" id="A0AAV7I993"/>
<evidence type="ECO:0000256" key="5">
    <source>
        <dbReference type="ARBA" id="ARBA00039114"/>
    </source>
</evidence>
<comment type="catalytic activity">
    <reaction evidence="9">
        <text>dopamine + acetyl-CoA = N-acetyldopamine + CoA + H(+)</text>
        <dbReference type="Rhea" id="RHEA:51388"/>
        <dbReference type="ChEBI" id="CHEBI:15378"/>
        <dbReference type="ChEBI" id="CHEBI:57287"/>
        <dbReference type="ChEBI" id="CHEBI:57288"/>
        <dbReference type="ChEBI" id="CHEBI:59905"/>
        <dbReference type="ChEBI" id="CHEBI:125678"/>
    </reaction>
    <physiologicalReaction direction="left-to-right" evidence="9">
        <dbReference type="Rhea" id="RHEA:51389"/>
    </physiologicalReaction>
</comment>
<dbReference type="GO" id="GO:0004059">
    <property type="term" value="F:aralkylamine N-acetyltransferase activity"/>
    <property type="evidence" value="ECO:0007669"/>
    <property type="project" value="UniProtKB-EC"/>
</dbReference>
<evidence type="ECO:0000313" key="16">
    <source>
        <dbReference type="Proteomes" id="UP000826195"/>
    </source>
</evidence>
<dbReference type="InterPro" id="IPR000182">
    <property type="entry name" value="GNAT_dom"/>
</dbReference>
<keyword evidence="1" id="KW-0808">Transferase</keyword>
<dbReference type="SUPFAM" id="SSF55729">
    <property type="entry name" value="Acyl-CoA N-acyltransferases (Nat)"/>
    <property type="match status" value="1"/>
</dbReference>
<dbReference type="Gene3D" id="3.40.630.30">
    <property type="match status" value="1"/>
</dbReference>
<protein>
    <recommendedName>
        <fullName evidence="5">aralkylamine N-acetyltransferase</fullName>
        <ecNumber evidence="5">2.3.1.87</ecNumber>
    </recommendedName>
</protein>
<dbReference type="Proteomes" id="UP000826195">
    <property type="component" value="Unassembled WGS sequence"/>
</dbReference>
<evidence type="ECO:0000256" key="4">
    <source>
        <dbReference type="ARBA" id="ARBA00038182"/>
    </source>
</evidence>
<comment type="catalytic activity">
    <reaction evidence="13">
        <text>serotonin + acetyl-CoA = N-acetylserotonin + CoA + H(+)</text>
        <dbReference type="Rhea" id="RHEA:25217"/>
        <dbReference type="ChEBI" id="CHEBI:15378"/>
        <dbReference type="ChEBI" id="CHEBI:17697"/>
        <dbReference type="ChEBI" id="CHEBI:57287"/>
        <dbReference type="ChEBI" id="CHEBI:57288"/>
        <dbReference type="ChEBI" id="CHEBI:350546"/>
        <dbReference type="EC" id="2.3.1.87"/>
    </reaction>
    <physiologicalReaction direction="left-to-right" evidence="13">
        <dbReference type="Rhea" id="RHEA:25218"/>
    </physiologicalReaction>
</comment>
<comment type="catalytic activity">
    <reaction evidence="12">
        <text>dopamine + hexadecanoyl-CoA = N-hexadecanoyl-dopamine + CoA + H(+)</text>
        <dbReference type="Rhea" id="RHEA:51376"/>
        <dbReference type="ChEBI" id="CHEBI:15378"/>
        <dbReference type="ChEBI" id="CHEBI:57287"/>
        <dbReference type="ChEBI" id="CHEBI:57379"/>
        <dbReference type="ChEBI" id="CHEBI:59905"/>
        <dbReference type="ChEBI" id="CHEBI:134058"/>
    </reaction>
    <physiologicalReaction direction="left-to-right" evidence="12">
        <dbReference type="Rhea" id="RHEA:51377"/>
    </physiologicalReaction>
</comment>
<evidence type="ECO:0000256" key="9">
    <source>
        <dbReference type="ARBA" id="ARBA00051711"/>
    </source>
</evidence>
<gene>
    <name evidence="15" type="ORF">KQX54_003500</name>
</gene>
<evidence type="ECO:0000256" key="7">
    <source>
        <dbReference type="ARBA" id="ARBA00050849"/>
    </source>
</evidence>
<comment type="catalytic activity">
    <reaction evidence="7">
        <text>serotonin + octadecanoyl-CoA = N-octadecanoyl-serotonin + CoA + H(+)</text>
        <dbReference type="Rhea" id="RHEA:51400"/>
        <dbReference type="ChEBI" id="CHEBI:15378"/>
        <dbReference type="ChEBI" id="CHEBI:57287"/>
        <dbReference type="ChEBI" id="CHEBI:57394"/>
        <dbReference type="ChEBI" id="CHEBI:134065"/>
        <dbReference type="ChEBI" id="CHEBI:350546"/>
    </reaction>
    <physiologicalReaction direction="left-to-right" evidence="7">
        <dbReference type="Rhea" id="RHEA:51401"/>
    </physiologicalReaction>
</comment>
<evidence type="ECO:0000256" key="6">
    <source>
        <dbReference type="ARBA" id="ARBA00050189"/>
    </source>
</evidence>
<comment type="caution">
    <text evidence="15">The sequence shown here is derived from an EMBL/GenBank/DDBJ whole genome shotgun (WGS) entry which is preliminary data.</text>
</comment>
<dbReference type="CDD" id="cd04301">
    <property type="entry name" value="NAT_SF"/>
    <property type="match status" value="1"/>
</dbReference>
<reference evidence="15 16" key="1">
    <citation type="journal article" date="2021" name="J. Hered.">
        <title>A chromosome-level genome assembly of the parasitoid wasp, Cotesia glomerata (Hymenoptera: Braconidae).</title>
        <authorList>
            <person name="Pinto B.J."/>
            <person name="Weis J.J."/>
            <person name="Gamble T."/>
            <person name="Ode P.J."/>
            <person name="Paul R."/>
            <person name="Zaspel J.M."/>
        </authorList>
    </citation>
    <scope>NUCLEOTIDE SEQUENCE [LARGE SCALE GENOMIC DNA]</scope>
    <source>
        <strain evidence="15">CgM1</strain>
    </source>
</reference>
<comment type="catalytic activity">
    <reaction evidence="6">
        <text>dopamine + (9Z)-octadecenoyl-CoA = N-(9Z-octadecanoyl)-dopamine + CoA + H(+)</text>
        <dbReference type="Rhea" id="RHEA:51380"/>
        <dbReference type="ChEBI" id="CHEBI:15378"/>
        <dbReference type="ChEBI" id="CHEBI:31883"/>
        <dbReference type="ChEBI" id="CHEBI:57287"/>
        <dbReference type="ChEBI" id="CHEBI:57387"/>
        <dbReference type="ChEBI" id="CHEBI:59905"/>
    </reaction>
    <physiologicalReaction direction="left-to-right" evidence="6">
        <dbReference type="Rhea" id="RHEA:51381"/>
    </physiologicalReaction>
</comment>
<organism evidence="15 16">
    <name type="scientific">Cotesia glomerata</name>
    <name type="common">Lepidopteran parasitic wasp</name>
    <name type="synonym">Apanteles glomeratus</name>
    <dbReference type="NCBI Taxonomy" id="32391"/>
    <lineage>
        <taxon>Eukaryota</taxon>
        <taxon>Metazoa</taxon>
        <taxon>Ecdysozoa</taxon>
        <taxon>Arthropoda</taxon>
        <taxon>Hexapoda</taxon>
        <taxon>Insecta</taxon>
        <taxon>Pterygota</taxon>
        <taxon>Neoptera</taxon>
        <taxon>Endopterygota</taxon>
        <taxon>Hymenoptera</taxon>
        <taxon>Apocrita</taxon>
        <taxon>Ichneumonoidea</taxon>
        <taxon>Braconidae</taxon>
        <taxon>Microgastrinae</taxon>
        <taxon>Cotesia</taxon>
    </lineage>
</organism>
<name>A0AAV7I993_COTGL</name>
<dbReference type="FunFam" id="3.40.630.30:FF:000046">
    <property type="entry name" value="Dopamine N-acetyltransferase"/>
    <property type="match status" value="1"/>
</dbReference>
<proteinExistence type="inferred from homology"/>
<keyword evidence="16" id="KW-1185">Reference proteome</keyword>
<evidence type="ECO:0000256" key="13">
    <source>
        <dbReference type="ARBA" id="ARBA00052491"/>
    </source>
</evidence>
<sequence length="235" mass="26491">MGNSFGNCSKLADTMDEAPRDYSIQVIKQEDKPEVLKFLRRFFFRDEPLNASIELIPRGENSTCVPLEEYSMSSIDENLSLKAVSSAGNIVGVQLNGTTVKPEDTDEPDFIKNCDNFKFKKILRLLHHVDRKAAVLDRYPGSKILDVKIISVDSGCRGQGIAAALCQKTVDIAKELNYNYIRTDASSHYTAKLCKRLGFEQIFELMYQDYVDSNGKPIFTPAYPHTCISTFIKKL</sequence>
<evidence type="ECO:0000256" key="10">
    <source>
        <dbReference type="ARBA" id="ARBA00051823"/>
    </source>
</evidence>
<evidence type="ECO:0000256" key="3">
    <source>
        <dbReference type="ARBA" id="ARBA00037926"/>
    </source>
</evidence>
<evidence type="ECO:0000256" key="2">
    <source>
        <dbReference type="ARBA" id="ARBA00023315"/>
    </source>
</evidence>
<dbReference type="PANTHER" id="PTHR20905:SF1">
    <property type="entry name" value="AT07410P-RELATED"/>
    <property type="match status" value="1"/>
</dbReference>